<sequence>MSNQDQIEQIIRGQEQAVQQKNIDGAMASYSTDIVSFDVVNTLQKVGRQACRERLESWLSQFPSSFSYAIEKLSVVASDELGFGYSFNHVKGALANGDEIDMRWRSTVCFSKRNGNWLITHEHSSVPFDAESGQALIKLDE</sequence>
<name>A0A6M0IIE0_9BACT</name>
<feature type="domain" description="SnoaL-like" evidence="1">
    <location>
        <begin position="7"/>
        <end position="128"/>
    </location>
</feature>
<dbReference type="Proteomes" id="UP000477386">
    <property type="component" value="Unassembled WGS sequence"/>
</dbReference>
<dbReference type="SUPFAM" id="SSF54427">
    <property type="entry name" value="NTF2-like"/>
    <property type="match status" value="1"/>
</dbReference>
<dbReference type="InterPro" id="IPR037401">
    <property type="entry name" value="SnoaL-like"/>
</dbReference>
<proteinExistence type="predicted"/>
<dbReference type="Pfam" id="PF13474">
    <property type="entry name" value="SnoaL_3"/>
    <property type="match status" value="1"/>
</dbReference>
<accession>A0A6M0IIE0</accession>
<dbReference type="AlphaFoldDB" id="A0A6M0IIE0"/>
<dbReference type="Gene3D" id="3.10.450.50">
    <property type="match status" value="1"/>
</dbReference>
<reference evidence="2 3" key="1">
    <citation type="submission" date="2020-02" db="EMBL/GenBank/DDBJ databases">
        <title>Draft genome sequence of two Spirosoma agri KCTC 52727 and Spirosoma terrae KCTC 52035.</title>
        <authorList>
            <person name="Rojas J."/>
            <person name="Ambika Manirajan B."/>
            <person name="Ratering S."/>
            <person name="Suarez C."/>
            <person name="Schnell S."/>
        </authorList>
    </citation>
    <scope>NUCLEOTIDE SEQUENCE [LARGE SCALE GENOMIC DNA]</scope>
    <source>
        <strain evidence="2 3">KCTC 52727</strain>
    </source>
</reference>
<evidence type="ECO:0000313" key="3">
    <source>
        <dbReference type="Proteomes" id="UP000477386"/>
    </source>
</evidence>
<evidence type="ECO:0000259" key="1">
    <source>
        <dbReference type="Pfam" id="PF13474"/>
    </source>
</evidence>
<evidence type="ECO:0000313" key="2">
    <source>
        <dbReference type="EMBL" id="NEU67121.1"/>
    </source>
</evidence>
<protein>
    <recommendedName>
        <fullName evidence="1">SnoaL-like domain-containing protein</fullName>
    </recommendedName>
</protein>
<dbReference type="EMBL" id="JAAGNZ010000001">
    <property type="protein sequence ID" value="NEU67121.1"/>
    <property type="molecule type" value="Genomic_DNA"/>
</dbReference>
<gene>
    <name evidence="2" type="ORF">GK091_09545</name>
</gene>
<dbReference type="InterPro" id="IPR032710">
    <property type="entry name" value="NTF2-like_dom_sf"/>
</dbReference>
<keyword evidence="3" id="KW-1185">Reference proteome</keyword>
<organism evidence="2 3">
    <name type="scientific">Spirosoma agri</name>
    <dbReference type="NCBI Taxonomy" id="1987381"/>
    <lineage>
        <taxon>Bacteria</taxon>
        <taxon>Pseudomonadati</taxon>
        <taxon>Bacteroidota</taxon>
        <taxon>Cytophagia</taxon>
        <taxon>Cytophagales</taxon>
        <taxon>Cytophagaceae</taxon>
        <taxon>Spirosoma</taxon>
    </lineage>
</organism>
<dbReference type="RefSeq" id="WP_164036717.1">
    <property type="nucleotide sequence ID" value="NZ_JAAGNZ010000001.1"/>
</dbReference>
<comment type="caution">
    <text evidence="2">The sequence shown here is derived from an EMBL/GenBank/DDBJ whole genome shotgun (WGS) entry which is preliminary data.</text>
</comment>